<sequence length="451" mass="51851">MRFRDEEESPHVCTRFGGLEITPVMPKNDPNYQQIWRKQCEAMEIVTLFAVVDPKAWVGMLEKSIRPALLPWEFRLVEMDTAVRFFVKICEEDIDGNRPLLSLQDAKERAFGRVDTTQEEEEDAADRRWPGELVAHLLEPVKPSERSPEYLETREKILRQAGIDLGGRSSEVASIPVVLEVRLSEPHPALFPAPLADAYSRPQPAAPFVLDSVRMHYDDAGLSEDWIDDWCTYMSSKRLPLTHLELTGNGLQRRNVLPLLRRELLSDSRANPLKELTLQLPRGDFSYPGLLSLLALRSDVKTLRLQRANEIGPAVEYEEQAHRRVWRWLGFLLFSPYSNAAFHTLEVTDMDLSADNVQELNAIRETNNPFQLLHPRLNSTERSKPSRTVRVTEDIDEVVPILNVQVEEDEENEDEEADESCGLVSIGFLYRMEQPRIRLFMMMRASRQSMS</sequence>
<name>A0A8K1CT75_PYTOL</name>
<dbReference type="EMBL" id="SPLM01000001">
    <property type="protein sequence ID" value="TMW69145.1"/>
    <property type="molecule type" value="Genomic_DNA"/>
</dbReference>
<protein>
    <submittedName>
        <fullName evidence="1">Uncharacterized protein</fullName>
    </submittedName>
</protein>
<organism evidence="1 2">
    <name type="scientific">Pythium oligandrum</name>
    <name type="common">Mycoparasitic fungus</name>
    <dbReference type="NCBI Taxonomy" id="41045"/>
    <lineage>
        <taxon>Eukaryota</taxon>
        <taxon>Sar</taxon>
        <taxon>Stramenopiles</taxon>
        <taxon>Oomycota</taxon>
        <taxon>Peronosporomycetes</taxon>
        <taxon>Pythiales</taxon>
        <taxon>Pythiaceae</taxon>
        <taxon>Pythium</taxon>
    </lineage>
</organism>
<keyword evidence="2" id="KW-1185">Reference proteome</keyword>
<evidence type="ECO:0000313" key="1">
    <source>
        <dbReference type="EMBL" id="TMW69145.1"/>
    </source>
</evidence>
<accession>A0A8K1CT75</accession>
<comment type="caution">
    <text evidence="1">The sequence shown here is derived from an EMBL/GenBank/DDBJ whole genome shotgun (WGS) entry which is preliminary data.</text>
</comment>
<dbReference type="OrthoDB" id="108594at2759"/>
<evidence type="ECO:0000313" key="2">
    <source>
        <dbReference type="Proteomes" id="UP000794436"/>
    </source>
</evidence>
<proteinExistence type="predicted"/>
<dbReference type="AlphaFoldDB" id="A0A8K1CT75"/>
<gene>
    <name evidence="1" type="ORF">Poli38472_001301</name>
</gene>
<reference evidence="1" key="1">
    <citation type="submission" date="2019-03" db="EMBL/GenBank/DDBJ databases">
        <title>Long read genome sequence of the mycoparasitic Pythium oligandrum ATCC 38472 isolated from sugarbeet rhizosphere.</title>
        <authorList>
            <person name="Gaulin E."/>
        </authorList>
    </citation>
    <scope>NUCLEOTIDE SEQUENCE</scope>
    <source>
        <strain evidence="1">ATCC 38472_TT</strain>
    </source>
</reference>
<dbReference type="Proteomes" id="UP000794436">
    <property type="component" value="Unassembled WGS sequence"/>
</dbReference>